<feature type="compositionally biased region" description="Polar residues" evidence="2">
    <location>
        <begin position="254"/>
        <end position="267"/>
    </location>
</feature>
<sequence>MAKFKMTAKQAHELIKQLGVDVEIVADDQADAAFKYEDAITDVDNSRSPIIKPTLEAAIKGDLTKQLAGKHGGDLRAHLRRLSNNVLKTSDLEGLKDEEALQKFLDTMLGQKDSSLEDIRNQMKTKLQEAEDEMNRRVAEKDQALTALRNQYNERDIDALLETALTEVPRTGGNVKTQASLAKAYLRSKFKDHYDETNRTLELRDLANPERPALKGNVAVQLNDVMTEFAKESGILKTDNRTENPNDHVDMSKQTHSAPGFSTNNQDLDALGSAIMNQ</sequence>
<feature type="compositionally biased region" description="Basic and acidic residues" evidence="2">
    <location>
        <begin position="238"/>
        <end position="253"/>
    </location>
</feature>
<accession>A0A2T7BFF8</accession>
<evidence type="ECO:0000256" key="1">
    <source>
        <dbReference type="SAM" id="Coils"/>
    </source>
</evidence>
<name>A0A2T7BFF8_9BACT</name>
<comment type="caution">
    <text evidence="3">The sequence shown here is derived from an EMBL/GenBank/DDBJ whole genome shotgun (WGS) entry which is preliminary data.</text>
</comment>
<dbReference type="Proteomes" id="UP000244450">
    <property type="component" value="Unassembled WGS sequence"/>
</dbReference>
<evidence type="ECO:0000313" key="4">
    <source>
        <dbReference type="Proteomes" id="UP000244450"/>
    </source>
</evidence>
<dbReference type="AlphaFoldDB" id="A0A2T7BFF8"/>
<organism evidence="3 4">
    <name type="scientific">Chitinophaga parva</name>
    <dbReference type="NCBI Taxonomy" id="2169414"/>
    <lineage>
        <taxon>Bacteria</taxon>
        <taxon>Pseudomonadati</taxon>
        <taxon>Bacteroidota</taxon>
        <taxon>Chitinophagia</taxon>
        <taxon>Chitinophagales</taxon>
        <taxon>Chitinophagaceae</taxon>
        <taxon>Chitinophaga</taxon>
    </lineage>
</organism>
<protein>
    <recommendedName>
        <fullName evidence="5">Phage capsid protein</fullName>
    </recommendedName>
</protein>
<evidence type="ECO:0000256" key="2">
    <source>
        <dbReference type="SAM" id="MobiDB-lite"/>
    </source>
</evidence>
<dbReference type="RefSeq" id="WP_108686857.1">
    <property type="nucleotide sequence ID" value="NZ_QCYK01000002.1"/>
</dbReference>
<evidence type="ECO:0008006" key="5">
    <source>
        <dbReference type="Google" id="ProtNLM"/>
    </source>
</evidence>
<gene>
    <name evidence="3" type="ORF">DCC81_11950</name>
</gene>
<dbReference type="EMBL" id="QCYK01000002">
    <property type="protein sequence ID" value="PUZ25020.1"/>
    <property type="molecule type" value="Genomic_DNA"/>
</dbReference>
<feature type="region of interest" description="Disordered" evidence="2">
    <location>
        <begin position="234"/>
        <end position="278"/>
    </location>
</feature>
<evidence type="ECO:0000313" key="3">
    <source>
        <dbReference type="EMBL" id="PUZ25020.1"/>
    </source>
</evidence>
<feature type="coiled-coil region" evidence="1">
    <location>
        <begin position="113"/>
        <end position="151"/>
    </location>
</feature>
<reference evidence="3 4" key="1">
    <citation type="submission" date="2018-04" db="EMBL/GenBank/DDBJ databases">
        <title>Chitinophaga fuyangensis sp. nov., isolated from soil in a chemical factory.</title>
        <authorList>
            <person name="Chen K."/>
        </authorList>
    </citation>
    <scope>NUCLEOTIDE SEQUENCE [LARGE SCALE GENOMIC DNA]</scope>
    <source>
        <strain evidence="3 4">LY-1</strain>
    </source>
</reference>
<keyword evidence="1" id="KW-0175">Coiled coil</keyword>
<keyword evidence="4" id="KW-1185">Reference proteome</keyword>
<proteinExistence type="predicted"/>